<accession>A0AAU2VQ94</accession>
<dbReference type="EMBL" id="CP108313">
    <property type="protein sequence ID" value="WTW69751.1"/>
    <property type="molecule type" value="Genomic_DNA"/>
</dbReference>
<organism evidence="1">
    <name type="scientific">Streptomyces sp. NBC_00008</name>
    <dbReference type="NCBI Taxonomy" id="2903610"/>
    <lineage>
        <taxon>Bacteria</taxon>
        <taxon>Bacillati</taxon>
        <taxon>Actinomycetota</taxon>
        <taxon>Actinomycetes</taxon>
        <taxon>Kitasatosporales</taxon>
        <taxon>Streptomycetaceae</taxon>
        <taxon>Streptomyces</taxon>
    </lineage>
</organism>
<name>A0AAU2VQ94_9ACTN</name>
<reference evidence="1" key="1">
    <citation type="submission" date="2022-10" db="EMBL/GenBank/DDBJ databases">
        <title>The complete genomes of actinobacterial strains from the NBC collection.</title>
        <authorList>
            <person name="Joergensen T.S."/>
            <person name="Alvarez Arevalo M."/>
            <person name="Sterndorff E.B."/>
            <person name="Faurdal D."/>
            <person name="Vuksanovic O."/>
            <person name="Mourched A.-S."/>
            <person name="Charusanti P."/>
            <person name="Shaw S."/>
            <person name="Blin K."/>
            <person name="Weber T."/>
        </authorList>
    </citation>
    <scope>NUCLEOTIDE SEQUENCE</scope>
    <source>
        <strain evidence="1">NBC_00008</strain>
    </source>
</reference>
<gene>
    <name evidence="1" type="ORF">OG398_16445</name>
</gene>
<protein>
    <submittedName>
        <fullName evidence="1">Uncharacterized protein</fullName>
    </submittedName>
</protein>
<sequence length="47" mass="4691">MCATRERSTLALTVTAALLLLDAVLVTALLGRTAGGPVLPGKTDAPA</sequence>
<dbReference type="AlphaFoldDB" id="A0AAU2VQ94"/>
<evidence type="ECO:0000313" key="1">
    <source>
        <dbReference type="EMBL" id="WTW69751.1"/>
    </source>
</evidence>
<proteinExistence type="predicted"/>